<organism evidence="1 2">
    <name type="scientific">Pistacia integerrima</name>
    <dbReference type="NCBI Taxonomy" id="434235"/>
    <lineage>
        <taxon>Eukaryota</taxon>
        <taxon>Viridiplantae</taxon>
        <taxon>Streptophyta</taxon>
        <taxon>Embryophyta</taxon>
        <taxon>Tracheophyta</taxon>
        <taxon>Spermatophyta</taxon>
        <taxon>Magnoliopsida</taxon>
        <taxon>eudicotyledons</taxon>
        <taxon>Gunneridae</taxon>
        <taxon>Pentapetalae</taxon>
        <taxon>rosids</taxon>
        <taxon>malvids</taxon>
        <taxon>Sapindales</taxon>
        <taxon>Anacardiaceae</taxon>
        <taxon>Pistacia</taxon>
    </lineage>
</organism>
<protein>
    <submittedName>
        <fullName evidence="1">Uncharacterized protein</fullName>
    </submittedName>
</protein>
<dbReference type="Proteomes" id="UP001163603">
    <property type="component" value="Chromosome 10"/>
</dbReference>
<gene>
    <name evidence="1" type="ORF">Pint_09116</name>
</gene>
<sequence length="414" mass="45467">MGASSSTSHNVPNEQREVESLAASTGSLPVLQNAFSKLHHPQTNLLPRRTLQQCFNLNYKNPNSEAPLVVNSIWSLLDHVGVSIADLFFVPEKGGLSWVEFVKGYVKCCGRMPTSMVLNTLLRIFCAAGTKAGLNLKLEFESDDADCKVGGYLLPVDVLMIFWMSWTLLWDSRTRIVSEEKVDLWLPDVNHLVLSAVMSCAEVGSDFNVWDCSVADLEVQLPAGKFFQWAFTTVPSLTECFTKFVNARLHNCVALENALGPSISSLGDISSTKARDNYLLSRGRAFSISLTYRTVCEEVLKLCCPIKSDETDENLVYKSSLHGKGLNRFCSNIEGYHGPLLILVSANSGDAHGGDASDRKWIIGALTEQGFENRDVFYGSSGNLYAISPVFHGFLPSGMLRGICGIFSFSGLMC</sequence>
<evidence type="ECO:0000313" key="1">
    <source>
        <dbReference type="EMBL" id="KAJ0024071.1"/>
    </source>
</evidence>
<dbReference type="EMBL" id="CM047745">
    <property type="protein sequence ID" value="KAJ0024071.1"/>
    <property type="molecule type" value="Genomic_DNA"/>
</dbReference>
<accession>A0ACC0XRI7</accession>
<proteinExistence type="predicted"/>
<comment type="caution">
    <text evidence="1">The sequence shown here is derived from an EMBL/GenBank/DDBJ whole genome shotgun (WGS) entry which is preliminary data.</text>
</comment>
<keyword evidence="2" id="KW-1185">Reference proteome</keyword>
<name>A0ACC0XRI7_9ROSI</name>
<reference evidence="2" key="1">
    <citation type="journal article" date="2023" name="G3 (Bethesda)">
        <title>Genome assembly and association tests identify interacting loci associated with vigor, precocity, and sex in interspecific pistachio rootstocks.</title>
        <authorList>
            <person name="Palmer W."/>
            <person name="Jacygrad E."/>
            <person name="Sagayaradj S."/>
            <person name="Cavanaugh K."/>
            <person name="Han R."/>
            <person name="Bertier L."/>
            <person name="Beede B."/>
            <person name="Kafkas S."/>
            <person name="Golino D."/>
            <person name="Preece J."/>
            <person name="Michelmore R."/>
        </authorList>
    </citation>
    <scope>NUCLEOTIDE SEQUENCE [LARGE SCALE GENOMIC DNA]</scope>
</reference>
<evidence type="ECO:0000313" key="2">
    <source>
        <dbReference type="Proteomes" id="UP001163603"/>
    </source>
</evidence>